<dbReference type="PIRSF" id="PIRSF000538">
    <property type="entry name" value="GlpK"/>
    <property type="match status" value="1"/>
</dbReference>
<keyword evidence="1" id="KW-0808">Transferase</keyword>
<feature type="domain" description="Carbohydrate kinase FGGY N-terminal" evidence="3">
    <location>
        <begin position="8"/>
        <end position="256"/>
    </location>
</feature>
<protein>
    <recommendedName>
        <fullName evidence="6">Carbohydrate kinase FGGY N-terminal domain-containing protein</fullName>
    </recommendedName>
</protein>
<feature type="domain" description="Carbohydrate kinase FGGY C-terminal" evidence="4">
    <location>
        <begin position="266"/>
        <end position="450"/>
    </location>
</feature>
<dbReference type="InterPro" id="IPR050406">
    <property type="entry name" value="FGGY_Carb_Kinase"/>
</dbReference>
<evidence type="ECO:0000313" key="5">
    <source>
        <dbReference type="EMBL" id="SVA45065.1"/>
    </source>
</evidence>
<evidence type="ECO:0008006" key="6">
    <source>
        <dbReference type="Google" id="ProtNLM"/>
    </source>
</evidence>
<dbReference type="SUPFAM" id="SSF53067">
    <property type="entry name" value="Actin-like ATPase domain"/>
    <property type="match status" value="2"/>
</dbReference>
<dbReference type="CDD" id="cd07770">
    <property type="entry name" value="ASKHA_NBD_FGGY_GntK"/>
    <property type="match status" value="1"/>
</dbReference>
<dbReference type="PROSITE" id="PS00445">
    <property type="entry name" value="FGGY_KINASES_2"/>
    <property type="match status" value="1"/>
</dbReference>
<dbReference type="GO" id="GO:0016301">
    <property type="term" value="F:kinase activity"/>
    <property type="evidence" value="ECO:0007669"/>
    <property type="project" value="UniProtKB-KW"/>
</dbReference>
<evidence type="ECO:0000259" key="4">
    <source>
        <dbReference type="Pfam" id="PF02782"/>
    </source>
</evidence>
<dbReference type="InterPro" id="IPR043129">
    <property type="entry name" value="ATPase_NBD"/>
</dbReference>
<dbReference type="PANTHER" id="PTHR43095">
    <property type="entry name" value="SUGAR KINASE"/>
    <property type="match status" value="1"/>
</dbReference>
<name>A0A381VXQ3_9ZZZZ</name>
<dbReference type="InterPro" id="IPR018484">
    <property type="entry name" value="FGGY_N"/>
</dbReference>
<dbReference type="GO" id="GO:0005975">
    <property type="term" value="P:carbohydrate metabolic process"/>
    <property type="evidence" value="ECO:0007669"/>
    <property type="project" value="InterPro"/>
</dbReference>
<sequence length="494" mass="53564">VAGFEPPYVLAVDVGSSAVKAGLFDSQARSVEDTEVSVAHKQRVASDGTSEEAAGQILRATENAMDLVLEKAGRLAGEIVGVGFDCMASTVLGVDAEGTPVTPVYTYADTRSAYDVERLKEELNVPIIYDRTGANQHTSYLPGRIRWLRRTNKELAANVDRYVDVSTYMYSRWFGRQNVKASYCVSSWSGLFNRHDLDWDHGLLGRLGIDATSLPELAPWNEYETGLAAEYAKRWPFLAQIPFFLAVGDGAAVNVGTGCIDDTKVALTVGTTGAMRVLSENPTPEVPTGLWAYRLGANRTLLGGSFSEGGNVVQWALDNLNLPPITDLNHELIKLEPAGHGISVLPFIAGERATGWSTSASGVFEGIRVSTKPIEILQALLESVAYRFALVADLLLPGVKSDYQMIASGGAIQSSPWWLQTMSDVLGVPVGVSAEQQDTSRGTAILALHALGIWDRLDTFPAKIADTYQPRPEHVDVYANARERQSVLYDRLLG</sequence>
<reference evidence="5" key="1">
    <citation type="submission" date="2018-05" db="EMBL/GenBank/DDBJ databases">
        <authorList>
            <person name="Lanie J.A."/>
            <person name="Ng W.-L."/>
            <person name="Kazmierczak K.M."/>
            <person name="Andrzejewski T.M."/>
            <person name="Davidsen T.M."/>
            <person name="Wayne K.J."/>
            <person name="Tettelin H."/>
            <person name="Glass J.I."/>
            <person name="Rusch D."/>
            <person name="Podicherti R."/>
            <person name="Tsui H.-C.T."/>
            <person name="Winkler M.E."/>
        </authorList>
    </citation>
    <scope>NUCLEOTIDE SEQUENCE</scope>
</reference>
<gene>
    <name evidence="5" type="ORF">METZ01_LOCUS97919</name>
</gene>
<dbReference type="Gene3D" id="3.30.420.40">
    <property type="match status" value="2"/>
</dbReference>
<keyword evidence="2" id="KW-0418">Kinase</keyword>
<dbReference type="EMBL" id="UINC01010101">
    <property type="protein sequence ID" value="SVA45065.1"/>
    <property type="molecule type" value="Genomic_DNA"/>
</dbReference>
<dbReference type="InterPro" id="IPR000577">
    <property type="entry name" value="Carb_kinase_FGGY"/>
</dbReference>
<dbReference type="GO" id="GO:0016773">
    <property type="term" value="F:phosphotransferase activity, alcohol group as acceptor"/>
    <property type="evidence" value="ECO:0007669"/>
    <property type="project" value="InterPro"/>
</dbReference>
<evidence type="ECO:0000259" key="3">
    <source>
        <dbReference type="Pfam" id="PF00370"/>
    </source>
</evidence>
<evidence type="ECO:0000256" key="1">
    <source>
        <dbReference type="ARBA" id="ARBA00022679"/>
    </source>
</evidence>
<dbReference type="InterPro" id="IPR018483">
    <property type="entry name" value="Carb_kinase_FGGY_CS"/>
</dbReference>
<dbReference type="Pfam" id="PF00370">
    <property type="entry name" value="FGGY_N"/>
    <property type="match status" value="1"/>
</dbReference>
<evidence type="ECO:0000256" key="2">
    <source>
        <dbReference type="ARBA" id="ARBA00022777"/>
    </source>
</evidence>
<proteinExistence type="predicted"/>
<dbReference type="Pfam" id="PF02782">
    <property type="entry name" value="FGGY_C"/>
    <property type="match status" value="1"/>
</dbReference>
<dbReference type="PANTHER" id="PTHR43095:SF2">
    <property type="entry name" value="GLUCONOKINASE"/>
    <property type="match status" value="1"/>
</dbReference>
<dbReference type="AlphaFoldDB" id="A0A381VXQ3"/>
<organism evidence="5">
    <name type="scientific">marine metagenome</name>
    <dbReference type="NCBI Taxonomy" id="408172"/>
    <lineage>
        <taxon>unclassified sequences</taxon>
        <taxon>metagenomes</taxon>
        <taxon>ecological metagenomes</taxon>
    </lineage>
</organism>
<accession>A0A381VXQ3</accession>
<feature type="non-terminal residue" evidence="5">
    <location>
        <position position="1"/>
    </location>
</feature>
<dbReference type="InterPro" id="IPR018485">
    <property type="entry name" value="FGGY_C"/>
</dbReference>